<reference evidence="2 3" key="1">
    <citation type="journal article" date="2012" name="Genome Biol.">
        <title>Genome and low-iron response of an oceanic diatom adapted to chronic iron limitation.</title>
        <authorList>
            <person name="Lommer M."/>
            <person name="Specht M."/>
            <person name="Roy A.S."/>
            <person name="Kraemer L."/>
            <person name="Andreson R."/>
            <person name="Gutowska M.A."/>
            <person name="Wolf J."/>
            <person name="Bergner S.V."/>
            <person name="Schilhabel M.B."/>
            <person name="Klostermeier U.C."/>
            <person name="Beiko R.G."/>
            <person name="Rosenstiel P."/>
            <person name="Hippler M."/>
            <person name="Laroche J."/>
        </authorList>
    </citation>
    <scope>NUCLEOTIDE SEQUENCE [LARGE SCALE GENOMIC DNA]</scope>
    <source>
        <strain evidence="2 3">CCMP1005</strain>
    </source>
</reference>
<dbReference type="EMBL" id="AGNL01018165">
    <property type="protein sequence ID" value="EJK63564.1"/>
    <property type="molecule type" value="Genomic_DNA"/>
</dbReference>
<sequence length="177" mass="19216">RAGGRSSGATTPGACRSWSATSCASRAGPTSGPTARRTCPRRATSRWVCGRTRGVASSPSGPRPGTSRRPVEAPVRVQRHVQHQHERVEGEAVVHRRGERGGVAREDGHGGVRTDEQLVRRPEREEKRPDDDRGVHEGALDHSTFPRGMSFLRPPSSIEEETTKMENGITLASTLLL</sequence>
<feature type="region of interest" description="Disordered" evidence="1">
    <location>
        <begin position="1"/>
        <end position="165"/>
    </location>
</feature>
<feature type="non-terminal residue" evidence="2">
    <location>
        <position position="1"/>
    </location>
</feature>
<feature type="compositionally biased region" description="Basic and acidic residues" evidence="1">
    <location>
        <begin position="83"/>
        <end position="140"/>
    </location>
</feature>
<name>K0SEZ3_THAOC</name>
<evidence type="ECO:0000313" key="2">
    <source>
        <dbReference type="EMBL" id="EJK63564.1"/>
    </source>
</evidence>
<feature type="compositionally biased region" description="Low complexity" evidence="1">
    <location>
        <begin position="57"/>
        <end position="68"/>
    </location>
</feature>
<protein>
    <submittedName>
        <fullName evidence="2">Uncharacterized protein</fullName>
    </submittedName>
</protein>
<keyword evidence="3" id="KW-1185">Reference proteome</keyword>
<accession>K0SEZ3</accession>
<organism evidence="2 3">
    <name type="scientific">Thalassiosira oceanica</name>
    <name type="common">Marine diatom</name>
    <dbReference type="NCBI Taxonomy" id="159749"/>
    <lineage>
        <taxon>Eukaryota</taxon>
        <taxon>Sar</taxon>
        <taxon>Stramenopiles</taxon>
        <taxon>Ochrophyta</taxon>
        <taxon>Bacillariophyta</taxon>
        <taxon>Coscinodiscophyceae</taxon>
        <taxon>Thalassiosirophycidae</taxon>
        <taxon>Thalassiosirales</taxon>
        <taxon>Thalassiosiraceae</taxon>
        <taxon>Thalassiosira</taxon>
    </lineage>
</organism>
<evidence type="ECO:0000256" key="1">
    <source>
        <dbReference type="SAM" id="MobiDB-lite"/>
    </source>
</evidence>
<dbReference type="AlphaFoldDB" id="K0SEZ3"/>
<comment type="caution">
    <text evidence="2">The sequence shown here is derived from an EMBL/GenBank/DDBJ whole genome shotgun (WGS) entry which is preliminary data.</text>
</comment>
<gene>
    <name evidence="2" type="ORF">THAOC_15769</name>
</gene>
<proteinExistence type="predicted"/>
<dbReference type="Proteomes" id="UP000266841">
    <property type="component" value="Unassembled WGS sequence"/>
</dbReference>
<evidence type="ECO:0000313" key="3">
    <source>
        <dbReference type="Proteomes" id="UP000266841"/>
    </source>
</evidence>